<dbReference type="RefSeq" id="WP_027699457.1">
    <property type="nucleotide sequence ID" value="NZ_DF820493.1"/>
</dbReference>
<dbReference type="PANTHER" id="PTHR34297:SF1">
    <property type="entry name" value="ASP23_GLS24 FAMILY ENVELOPE STRESS RESPONSE PROTEIN"/>
    <property type="match status" value="1"/>
</dbReference>
<name>A0A069CW78_WEIOS</name>
<dbReference type="OrthoDB" id="9793465at2"/>
<dbReference type="Pfam" id="PF03780">
    <property type="entry name" value="Asp23"/>
    <property type="match status" value="1"/>
</dbReference>
<protein>
    <submittedName>
        <fullName evidence="2">Alkaline shock protein</fullName>
    </submittedName>
</protein>
<organism evidence="2 3">
    <name type="scientific">Weissella oryzae (strain DSM 25784 / JCM 18191 / LMG 30913 / SG25)</name>
    <dbReference type="NCBI Taxonomy" id="1329250"/>
    <lineage>
        <taxon>Bacteria</taxon>
        <taxon>Bacillati</taxon>
        <taxon>Bacillota</taxon>
        <taxon>Bacilli</taxon>
        <taxon>Lactobacillales</taxon>
        <taxon>Lactobacillaceae</taxon>
        <taxon>Weissella</taxon>
    </lineage>
</organism>
<accession>A0A069CW78</accession>
<evidence type="ECO:0000313" key="3">
    <source>
        <dbReference type="Proteomes" id="UP000030643"/>
    </source>
</evidence>
<dbReference type="Proteomes" id="UP000030643">
    <property type="component" value="Unassembled WGS sequence"/>
</dbReference>
<dbReference type="InterPro" id="IPR005531">
    <property type="entry name" value="Asp23"/>
</dbReference>
<keyword evidence="3" id="KW-1185">Reference proteome</keyword>
<dbReference type="AlphaFoldDB" id="A0A069CW78"/>
<evidence type="ECO:0000313" key="2">
    <source>
        <dbReference type="EMBL" id="GAK31483.1"/>
    </source>
</evidence>
<reference evidence="3" key="1">
    <citation type="journal article" date="2014" name="Genome Announc.">
        <title>Draft genome sequence of Weissella oryzae SG25T, isolated from fermented rice grains.</title>
        <authorList>
            <person name="Tanizawa Y."/>
            <person name="Fujisawa T."/>
            <person name="Mochizuki T."/>
            <person name="Kaminuma E."/>
            <person name="Suzuki Y."/>
            <person name="Nakamura Y."/>
            <person name="Tohno M."/>
        </authorList>
    </citation>
    <scope>NUCLEOTIDE SEQUENCE [LARGE SCALE GENOMIC DNA]</scope>
    <source>
        <strain evidence="3">DSM 25784 / JCM 18191 / LMG 30913 / SG25</strain>
    </source>
</reference>
<dbReference type="EMBL" id="DF820493">
    <property type="protein sequence ID" value="GAK31483.1"/>
    <property type="molecule type" value="Genomic_DNA"/>
</dbReference>
<dbReference type="STRING" id="1329250.WOSG25_100490"/>
<sequence length="145" mass="15695">MAEETIVLNHESNIAGETRINLRVLELIAALATSEVEGVARLRESLTNWAQEALGHKVHGKGVDLKQTEHGLEADVYVFLNYGVSVPKVARNIQEHVANQIAAMTGLELVLVNVHVQGIISNKPALAVDPKNLFGETGEQKGAEK</sequence>
<proteinExistence type="inferred from homology"/>
<comment type="similarity">
    <text evidence="1">Belongs to the asp23 family.</text>
</comment>
<gene>
    <name evidence="2" type="ORF">WOSG25_100490</name>
</gene>
<dbReference type="eggNOG" id="COG1302">
    <property type="taxonomic scope" value="Bacteria"/>
</dbReference>
<dbReference type="PANTHER" id="PTHR34297">
    <property type="entry name" value="HYPOTHETICAL CYTOSOLIC PROTEIN-RELATED"/>
    <property type="match status" value="1"/>
</dbReference>
<evidence type="ECO:0000256" key="1">
    <source>
        <dbReference type="ARBA" id="ARBA00005721"/>
    </source>
</evidence>